<feature type="transmembrane region" description="Helical" evidence="2">
    <location>
        <begin position="371"/>
        <end position="390"/>
    </location>
</feature>
<feature type="transmembrane region" description="Helical" evidence="2">
    <location>
        <begin position="61"/>
        <end position="82"/>
    </location>
</feature>
<dbReference type="RefSeq" id="WP_073505184.1">
    <property type="nucleotide sequence ID" value="NZ_CP018199.1"/>
</dbReference>
<dbReference type="EMBL" id="PZFQ01000031">
    <property type="protein sequence ID" value="PTI74900.1"/>
    <property type="molecule type" value="Genomic_DNA"/>
</dbReference>
<feature type="transmembrane region" description="Helical" evidence="2">
    <location>
        <begin position="88"/>
        <end position="105"/>
    </location>
</feature>
<comment type="similarity">
    <text evidence="1">Belongs to the 2-hydroxycarboxylate transporter (2-HCT) (TC 2.A.24) family.</text>
</comment>
<dbReference type="PANTHER" id="PTHR40033:SF1">
    <property type="entry name" value="CITRATE-SODIUM SYMPORTER"/>
    <property type="match status" value="1"/>
</dbReference>
<dbReference type="InterPro" id="IPR004679">
    <property type="entry name" value="2-OHcarboxylate_transport"/>
</dbReference>
<accession>A0A9Q6HNC5</accession>
<dbReference type="PANTHER" id="PTHR40033">
    <property type="entry name" value="NA(+)-MALATE SYMPORTER"/>
    <property type="match status" value="1"/>
</dbReference>
<feature type="transmembrane region" description="Helical" evidence="2">
    <location>
        <begin position="338"/>
        <end position="359"/>
    </location>
</feature>
<evidence type="ECO:0000313" key="4">
    <source>
        <dbReference type="Proteomes" id="UP000241960"/>
    </source>
</evidence>
<feature type="transmembrane region" description="Helical" evidence="2">
    <location>
        <begin position="434"/>
        <end position="454"/>
    </location>
</feature>
<keyword evidence="1" id="KW-1003">Cell membrane</keyword>
<dbReference type="GO" id="GO:0005886">
    <property type="term" value="C:plasma membrane"/>
    <property type="evidence" value="ECO:0007669"/>
    <property type="project" value="UniProtKB-SubCell"/>
</dbReference>
<dbReference type="Proteomes" id="UP000241960">
    <property type="component" value="Unassembled WGS sequence"/>
</dbReference>
<keyword evidence="1 2" id="KW-0472">Membrane</keyword>
<keyword evidence="2" id="KW-0812">Transmembrane</keyword>
<dbReference type="PIRSF" id="PIRSF005348">
    <property type="entry name" value="YxkH"/>
    <property type="match status" value="1"/>
</dbReference>
<evidence type="ECO:0000256" key="2">
    <source>
        <dbReference type="SAM" id="Phobius"/>
    </source>
</evidence>
<dbReference type="GO" id="GO:0008514">
    <property type="term" value="F:organic anion transmembrane transporter activity"/>
    <property type="evidence" value="ECO:0007669"/>
    <property type="project" value="InterPro"/>
</dbReference>
<feature type="transmembrane region" description="Helical" evidence="2">
    <location>
        <begin position="221"/>
        <end position="240"/>
    </location>
</feature>
<keyword evidence="1" id="KW-0769">Symport</keyword>
<gene>
    <name evidence="3" type="ORF">BU058_09500</name>
</gene>
<feature type="transmembrane region" description="Helical" evidence="2">
    <location>
        <begin position="282"/>
        <end position="302"/>
    </location>
</feature>
<name>A0A9Q6HNC5_9STAP</name>
<dbReference type="GO" id="GO:0015293">
    <property type="term" value="F:symporter activity"/>
    <property type="evidence" value="ECO:0007669"/>
    <property type="project" value="UniProtKB-UniRule"/>
</dbReference>
<comment type="caution">
    <text evidence="3">The sequence shown here is derived from an EMBL/GenBank/DDBJ whole genome shotgun (WGS) entry which is preliminary data.</text>
</comment>
<feature type="transmembrane region" description="Helical" evidence="2">
    <location>
        <begin position="34"/>
        <end position="54"/>
    </location>
</feature>
<reference evidence="3 4" key="1">
    <citation type="journal article" date="2016" name="Front. Microbiol.">
        <title>Comprehensive Phylogenetic Analysis of Bovine Non-aureus Staphylococci Species Based on Whole-Genome Sequencing.</title>
        <authorList>
            <person name="Naushad S."/>
            <person name="Barkema H.W."/>
            <person name="Luby C."/>
            <person name="Condas L.A."/>
            <person name="Nobrega D.B."/>
            <person name="Carson D.A."/>
            <person name="De Buck J."/>
        </authorList>
    </citation>
    <scope>NUCLEOTIDE SEQUENCE [LARGE SCALE GENOMIC DNA]</scope>
    <source>
        <strain evidence="3 4">SNUC 1231</strain>
    </source>
</reference>
<keyword evidence="2" id="KW-1133">Transmembrane helix</keyword>
<protein>
    <submittedName>
        <fullName evidence="3">Malate permease</fullName>
    </submittedName>
</protein>
<feature type="transmembrane region" description="Helical" evidence="2">
    <location>
        <begin position="153"/>
        <end position="176"/>
    </location>
</feature>
<keyword evidence="1" id="KW-0813">Transport</keyword>
<feature type="transmembrane region" description="Helical" evidence="2">
    <location>
        <begin position="126"/>
        <end position="147"/>
    </location>
</feature>
<feature type="transmembrane region" description="Helical" evidence="2">
    <location>
        <begin position="183"/>
        <end position="209"/>
    </location>
</feature>
<comment type="subcellular location">
    <subcellularLocation>
        <location evidence="1">Cell membrane</location>
    </subcellularLocation>
</comment>
<dbReference type="AlphaFoldDB" id="A0A9Q6HNC5"/>
<proteinExistence type="inferred from homology"/>
<evidence type="ECO:0000256" key="1">
    <source>
        <dbReference type="PIRNR" id="PIRNR005348"/>
    </source>
</evidence>
<organism evidence="3 4">
    <name type="scientific">Staphylococcus succinus</name>
    <dbReference type="NCBI Taxonomy" id="61015"/>
    <lineage>
        <taxon>Bacteria</taxon>
        <taxon>Bacillati</taxon>
        <taxon>Bacillota</taxon>
        <taxon>Bacilli</taxon>
        <taxon>Bacillales</taxon>
        <taxon>Staphylococcaceae</taxon>
        <taxon>Staphylococcus</taxon>
    </lineage>
</organism>
<evidence type="ECO:0000313" key="3">
    <source>
        <dbReference type="EMBL" id="PTI74900.1"/>
    </source>
</evidence>
<sequence length="455" mass="48007">MISKNKMKALSLSGGESEETAKGFWSKLLNVKVGVVPLPLYITLAIIIYAASVYNTLPPDMIGGFAVIMIMGILLGDLGMKIPILKDIGGPAILALLIPSILVFLNLMNPASVKAVTTLMKTSNFLYLYISCLVVGSILGMNSKMLIQGFTRMFVPLLVGTASSVGVGILVGLLFGYDVMHTVFYIIVPIIGGGIGEGILPLSIAYSSILGDSAESFVGQMIPAAVIGNIIAVVSAGLMMRLGEKKTALSGNGTLVKSKDGDKISESENSKDTQSDHKTIDFSLMGAGLLIACSFFIVGTLGHKFTGMPGPVIMILFATLIKCLKWMPSKMEQGAHHLYKFVSTSLTWPLMVGLGMLYIPLGDVVKIVTPAYIIICASVVITMISSGYFVGKLMNMYPVDAAIVTGCHSGLGGTGDVAILSASKRMSLMPFAQVATRIGGVSTVIFATLLLKLLS</sequence>
<feature type="transmembrane region" description="Helical" evidence="2">
    <location>
        <begin position="308"/>
        <end position="326"/>
    </location>
</feature>
<dbReference type="Pfam" id="PF03390">
    <property type="entry name" value="2HCT"/>
    <property type="match status" value="1"/>
</dbReference>